<dbReference type="Proteomes" id="UP000485621">
    <property type="component" value="Unassembled WGS sequence"/>
</dbReference>
<reference evidence="1" key="1">
    <citation type="submission" date="2017-02" db="EMBL/GenBank/DDBJ databases">
        <title>Delving into the versatile metabolic prowess of the omnipresent phylum Bacteroidetes.</title>
        <authorList>
            <person name="Nobu M.K."/>
            <person name="Mei R."/>
            <person name="Narihiro T."/>
            <person name="Kuroda K."/>
            <person name="Liu W.-T."/>
        </authorList>
    </citation>
    <scope>NUCLEOTIDE SEQUENCE</scope>
    <source>
        <strain evidence="1">ADurb.Bin160</strain>
    </source>
</reference>
<organism evidence="1">
    <name type="scientific">candidate division CPR1 bacterium ADurb.Bin160</name>
    <dbReference type="NCBI Taxonomy" id="1852826"/>
    <lineage>
        <taxon>Bacteria</taxon>
        <taxon>candidate division CPR1</taxon>
    </lineage>
</organism>
<gene>
    <name evidence="1" type="ORF">BWY04_00449</name>
</gene>
<protein>
    <submittedName>
        <fullName evidence="1">Uncharacterized protein</fullName>
    </submittedName>
</protein>
<name>A0A1V5ZP65_9BACT</name>
<dbReference type="EMBL" id="MWDB01000006">
    <property type="protein sequence ID" value="OQB42090.1"/>
    <property type="molecule type" value="Genomic_DNA"/>
</dbReference>
<accession>A0A1V5ZP65</accession>
<comment type="caution">
    <text evidence="1">The sequence shown here is derived from an EMBL/GenBank/DDBJ whole genome shotgun (WGS) entry which is preliminary data.</text>
</comment>
<dbReference type="AlphaFoldDB" id="A0A1V5ZP65"/>
<sequence length="91" mass="10971">MQQSLEAKQQSLGVVDNNLEQIQKIKEYLFEYKYAIDKENEYFKEKEDNKEKIAIMEEHLKKIESYFNNFDIDNIQKSKETIEQIDICKSN</sequence>
<evidence type="ECO:0000313" key="1">
    <source>
        <dbReference type="EMBL" id="OQB42090.1"/>
    </source>
</evidence>
<proteinExistence type="predicted"/>